<dbReference type="Pfam" id="PF02567">
    <property type="entry name" value="PhzC-PhzF"/>
    <property type="match status" value="1"/>
</dbReference>
<name>A0ABP9N670_9GAMM</name>
<dbReference type="SUPFAM" id="SSF54506">
    <property type="entry name" value="Diaminopimelate epimerase-like"/>
    <property type="match status" value="1"/>
</dbReference>
<protein>
    <submittedName>
        <fullName evidence="2">PhzF family phenazine biosynthesis protein</fullName>
    </submittedName>
</protein>
<keyword evidence="3" id="KW-1185">Reference proteome</keyword>
<dbReference type="PANTHER" id="PTHR13774:SF32">
    <property type="entry name" value="ANTISENSE-ENHANCING SEQUENCE 1"/>
    <property type="match status" value="1"/>
</dbReference>
<dbReference type="PANTHER" id="PTHR13774">
    <property type="entry name" value="PHENAZINE BIOSYNTHESIS PROTEIN"/>
    <property type="match status" value="1"/>
</dbReference>
<dbReference type="NCBIfam" id="TIGR00654">
    <property type="entry name" value="PhzF_family"/>
    <property type="match status" value="1"/>
</dbReference>
<dbReference type="Gene3D" id="3.10.310.10">
    <property type="entry name" value="Diaminopimelate Epimerase, Chain A, domain 1"/>
    <property type="match status" value="2"/>
</dbReference>
<reference evidence="3" key="1">
    <citation type="journal article" date="2019" name="Int. J. Syst. Evol. Microbiol.">
        <title>The Global Catalogue of Microorganisms (GCM) 10K type strain sequencing project: providing services to taxonomists for standard genome sequencing and annotation.</title>
        <authorList>
            <consortium name="The Broad Institute Genomics Platform"/>
            <consortium name="The Broad Institute Genome Sequencing Center for Infectious Disease"/>
            <person name="Wu L."/>
            <person name="Ma J."/>
        </authorList>
    </citation>
    <scope>NUCLEOTIDE SEQUENCE [LARGE SCALE GENOMIC DNA]</scope>
    <source>
        <strain evidence="3">JCM 18050</strain>
    </source>
</reference>
<evidence type="ECO:0000313" key="2">
    <source>
        <dbReference type="EMBL" id="GAA5106330.1"/>
    </source>
</evidence>
<comment type="caution">
    <text evidence="2">The sequence shown here is derived from an EMBL/GenBank/DDBJ whole genome shotgun (WGS) entry which is preliminary data.</text>
</comment>
<accession>A0ABP9N670</accession>
<evidence type="ECO:0000313" key="3">
    <source>
        <dbReference type="Proteomes" id="UP001500171"/>
    </source>
</evidence>
<organism evidence="2 3">
    <name type="scientific">Orbus sasakiae</name>
    <dbReference type="NCBI Taxonomy" id="1078475"/>
    <lineage>
        <taxon>Bacteria</taxon>
        <taxon>Pseudomonadati</taxon>
        <taxon>Pseudomonadota</taxon>
        <taxon>Gammaproteobacteria</taxon>
        <taxon>Orbales</taxon>
        <taxon>Orbaceae</taxon>
        <taxon>Orbus</taxon>
    </lineage>
</organism>
<evidence type="ECO:0000256" key="1">
    <source>
        <dbReference type="ARBA" id="ARBA00008270"/>
    </source>
</evidence>
<comment type="similarity">
    <text evidence="1">Belongs to the PhzF family.</text>
</comment>
<dbReference type="Proteomes" id="UP001500171">
    <property type="component" value="Unassembled WGS sequence"/>
</dbReference>
<dbReference type="PIRSF" id="PIRSF016184">
    <property type="entry name" value="PhzC_PhzF"/>
    <property type="match status" value="1"/>
</dbReference>
<dbReference type="RefSeq" id="WP_345488649.1">
    <property type="nucleotide sequence ID" value="NZ_BAABHY010000001.1"/>
</dbReference>
<dbReference type="InterPro" id="IPR003719">
    <property type="entry name" value="Phenazine_PhzF-like"/>
</dbReference>
<gene>
    <name evidence="2" type="ORF">GCM10023211_05960</name>
</gene>
<dbReference type="EMBL" id="BAABHY010000001">
    <property type="protein sequence ID" value="GAA5106330.1"/>
    <property type="molecule type" value="Genomic_DNA"/>
</dbReference>
<proteinExistence type="inferred from homology"/>
<sequence>MQYYHVDVFSHLPLMGNGLTVVLPASPISQDVMQSMTQEFKQFESIFITPAQNDDHFIARIFTVEEELQFAGHPVIGAAAVIHHHFFNEQAQKIIYLQLGERIISVHSQKHAQFYTAVMNQGKAQFINLVESSYRKPIAHSLSLQVSDLDETLPIEVVSTGLPYLLVPVKSSLAQVKINHANYHQFLAQFNAKFVYVFNSTTLECRTWDNQGLVEDVATGSAAGPLAAYLVKNKRASYNQPIRLQQGKYANRPSTIHAQVDKQTENITIEGDVSFFAKGDIFN</sequence>